<keyword evidence="3" id="KW-0217">Developmental protein</keyword>
<evidence type="ECO:0000256" key="1">
    <source>
        <dbReference type="ARBA" id="ARBA00004479"/>
    </source>
</evidence>
<keyword evidence="7 10" id="KW-0472">Membrane</keyword>
<dbReference type="OrthoDB" id="3427at2759"/>
<comment type="similarity">
    <text evidence="2 8">Belongs to the EMP24/GP25L family.</text>
</comment>
<evidence type="ECO:0000256" key="8">
    <source>
        <dbReference type="RuleBase" id="RU003827"/>
    </source>
</evidence>
<keyword evidence="13" id="KW-1185">Reference proteome</keyword>
<proteinExistence type="inferred from homology"/>
<evidence type="ECO:0000313" key="13">
    <source>
        <dbReference type="Proteomes" id="UP000887116"/>
    </source>
</evidence>
<evidence type="ECO:0000313" key="12">
    <source>
        <dbReference type="EMBL" id="GFQ86765.1"/>
    </source>
</evidence>
<evidence type="ECO:0000256" key="4">
    <source>
        <dbReference type="ARBA" id="ARBA00022692"/>
    </source>
</evidence>
<dbReference type="EMBL" id="BMAO01003270">
    <property type="protein sequence ID" value="GFQ86765.1"/>
    <property type="molecule type" value="Genomic_DNA"/>
</dbReference>
<feature type="coiled-coil region" evidence="9">
    <location>
        <begin position="109"/>
        <end position="136"/>
    </location>
</feature>
<feature type="domain" description="GOLD" evidence="11">
    <location>
        <begin position="45"/>
        <end position="100"/>
    </location>
</feature>
<evidence type="ECO:0000259" key="11">
    <source>
        <dbReference type="PROSITE" id="PS50866"/>
    </source>
</evidence>
<dbReference type="Pfam" id="PF01105">
    <property type="entry name" value="EMP24_GP25L"/>
    <property type="match status" value="1"/>
</dbReference>
<feature type="transmembrane region" description="Helical" evidence="10">
    <location>
        <begin position="158"/>
        <end position="177"/>
    </location>
</feature>
<dbReference type="AlphaFoldDB" id="A0A8X6KU76"/>
<name>A0A8X6KU76_TRICU</name>
<dbReference type="InterPro" id="IPR015720">
    <property type="entry name" value="Emp24-like"/>
</dbReference>
<dbReference type="PROSITE" id="PS50866">
    <property type="entry name" value="GOLD"/>
    <property type="match status" value="1"/>
</dbReference>
<evidence type="ECO:0000256" key="9">
    <source>
        <dbReference type="SAM" id="Coils"/>
    </source>
</evidence>
<dbReference type="PANTHER" id="PTHR22811">
    <property type="entry name" value="TRANSMEMBRANE EMP24 DOMAIN-CONTAINING PROTEIN"/>
    <property type="match status" value="1"/>
</dbReference>
<dbReference type="GO" id="GO:0016020">
    <property type="term" value="C:membrane"/>
    <property type="evidence" value="ECO:0007669"/>
    <property type="project" value="UniProtKB-SubCell"/>
</dbReference>
<comment type="subcellular location">
    <subcellularLocation>
        <location evidence="1 8">Membrane</location>
        <topology evidence="1 8">Single-pass type I membrane protein</topology>
    </subcellularLocation>
</comment>
<dbReference type="Proteomes" id="UP000887116">
    <property type="component" value="Unassembled WGS sequence"/>
</dbReference>
<keyword evidence="4 8" id="KW-0812">Transmembrane</keyword>
<evidence type="ECO:0000256" key="7">
    <source>
        <dbReference type="ARBA" id="ARBA00023136"/>
    </source>
</evidence>
<organism evidence="12 13">
    <name type="scientific">Trichonephila clavata</name>
    <name type="common">Joro spider</name>
    <name type="synonym">Nephila clavata</name>
    <dbReference type="NCBI Taxonomy" id="2740835"/>
    <lineage>
        <taxon>Eukaryota</taxon>
        <taxon>Metazoa</taxon>
        <taxon>Ecdysozoa</taxon>
        <taxon>Arthropoda</taxon>
        <taxon>Chelicerata</taxon>
        <taxon>Arachnida</taxon>
        <taxon>Araneae</taxon>
        <taxon>Araneomorphae</taxon>
        <taxon>Entelegynae</taxon>
        <taxon>Araneoidea</taxon>
        <taxon>Nephilidae</taxon>
        <taxon>Trichonephila</taxon>
    </lineage>
</organism>
<reference evidence="12" key="1">
    <citation type="submission" date="2020-07" db="EMBL/GenBank/DDBJ databases">
        <title>Multicomponent nature underlies the extraordinary mechanical properties of spider dragline silk.</title>
        <authorList>
            <person name="Kono N."/>
            <person name="Nakamura H."/>
            <person name="Mori M."/>
            <person name="Yoshida Y."/>
            <person name="Ohtoshi R."/>
            <person name="Malay A.D."/>
            <person name="Moran D.A.P."/>
            <person name="Tomita M."/>
            <person name="Numata K."/>
            <person name="Arakawa K."/>
        </authorList>
    </citation>
    <scope>NUCLEOTIDE SEQUENCE</scope>
</reference>
<keyword evidence="5" id="KW-0732">Signal</keyword>
<sequence length="190" mass="22305">ITYSYSRNPILKYLSSVAHYRCNLVSKKSDKTKLDPAFDKKGMMVEVKNPHNKIVLSREYRSEGSFSFTSHEPGEHTICMHTKDFKISEKMLKIDLDIQVGEHAINYTAVAKKKNLSEMQMKLTQLNEKAKEIIKELDYQRYREEMFRGSTETISRRILMWSVGQTVILIMIGVWQMQNLRLFFESKKLV</sequence>
<evidence type="ECO:0000256" key="5">
    <source>
        <dbReference type="ARBA" id="ARBA00022729"/>
    </source>
</evidence>
<protein>
    <submittedName>
        <fullName evidence="12">Transmembrane emp24 domain-containing protein 4</fullName>
    </submittedName>
</protein>
<evidence type="ECO:0000256" key="10">
    <source>
        <dbReference type="SAM" id="Phobius"/>
    </source>
</evidence>
<evidence type="ECO:0000256" key="2">
    <source>
        <dbReference type="ARBA" id="ARBA00007104"/>
    </source>
</evidence>
<accession>A0A8X6KU76</accession>
<feature type="non-terminal residue" evidence="12">
    <location>
        <position position="1"/>
    </location>
</feature>
<evidence type="ECO:0000256" key="6">
    <source>
        <dbReference type="ARBA" id="ARBA00022989"/>
    </source>
</evidence>
<dbReference type="SMART" id="SM01190">
    <property type="entry name" value="EMP24_GP25L"/>
    <property type="match status" value="1"/>
</dbReference>
<keyword evidence="6 10" id="KW-1133">Transmembrane helix</keyword>
<comment type="caution">
    <text evidence="12">The sequence shown here is derived from an EMBL/GenBank/DDBJ whole genome shotgun (WGS) entry which is preliminary data.</text>
</comment>
<evidence type="ECO:0000256" key="3">
    <source>
        <dbReference type="ARBA" id="ARBA00022473"/>
    </source>
</evidence>
<dbReference type="InterPro" id="IPR009038">
    <property type="entry name" value="GOLD_dom"/>
</dbReference>
<keyword evidence="9" id="KW-0175">Coiled coil</keyword>
<gene>
    <name evidence="12" type="primary">TMED4</name>
    <name evidence="12" type="ORF">TNCT_6441</name>
</gene>